<dbReference type="CDD" id="cd00083">
    <property type="entry name" value="bHLH_SF"/>
    <property type="match status" value="1"/>
</dbReference>
<dbReference type="RefSeq" id="XP_028381017.2">
    <property type="nucleotide sequence ID" value="XM_028525216.2"/>
</dbReference>
<reference evidence="3" key="1">
    <citation type="submission" date="2025-08" db="UniProtKB">
        <authorList>
            <consortium name="RefSeq"/>
        </authorList>
    </citation>
    <scope>IDENTIFICATION</scope>
    <source>
        <tissue evidence="3">Muscle</tissue>
    </source>
</reference>
<gene>
    <name evidence="3" type="primary">STRA8</name>
</gene>
<dbReference type="GO" id="GO:0090427">
    <property type="term" value="P:activation of meiosis"/>
    <property type="evidence" value="ECO:0007669"/>
    <property type="project" value="TreeGrafter"/>
</dbReference>
<dbReference type="InterPro" id="IPR057021">
    <property type="entry name" value="bHLH_STRA8"/>
</dbReference>
<keyword evidence="2" id="KW-1185">Reference proteome</keyword>
<dbReference type="GO" id="GO:0046983">
    <property type="term" value="F:protein dimerization activity"/>
    <property type="evidence" value="ECO:0007669"/>
    <property type="project" value="InterPro"/>
</dbReference>
<dbReference type="FunCoup" id="A0A6J2MLJ6">
    <property type="interactions" value="81"/>
</dbReference>
<dbReference type="InterPro" id="IPR036638">
    <property type="entry name" value="HLH_DNA-bd_sf"/>
</dbReference>
<dbReference type="PANTHER" id="PTHR35254:SF1">
    <property type="entry name" value="STIMULATED BY RETINOIC ACID GENE 8 PROTEIN HOMOLOG"/>
    <property type="match status" value="1"/>
</dbReference>
<dbReference type="GO" id="GO:0048477">
    <property type="term" value="P:oogenesis"/>
    <property type="evidence" value="ECO:0007669"/>
    <property type="project" value="TreeGrafter"/>
</dbReference>
<dbReference type="AlphaFoldDB" id="A0A6J2MLJ6"/>
<dbReference type="OrthoDB" id="10043438at2759"/>
<proteinExistence type="predicted"/>
<dbReference type="Pfam" id="PF23175">
    <property type="entry name" value="bHLH_STRA8"/>
    <property type="match status" value="1"/>
</dbReference>
<dbReference type="GO" id="GO:0005634">
    <property type="term" value="C:nucleus"/>
    <property type="evidence" value="ECO:0007669"/>
    <property type="project" value="TreeGrafter"/>
</dbReference>
<dbReference type="SUPFAM" id="SSF47459">
    <property type="entry name" value="HLH, helix-loop-helix DNA-binding domain"/>
    <property type="match status" value="1"/>
</dbReference>
<protein>
    <submittedName>
        <fullName evidence="3">Stimulated by retinoic acid gene 8 protein homolog</fullName>
    </submittedName>
</protein>
<dbReference type="GO" id="GO:0051321">
    <property type="term" value="P:meiotic cell cycle"/>
    <property type="evidence" value="ECO:0007669"/>
    <property type="project" value="InterPro"/>
</dbReference>
<dbReference type="InterPro" id="IPR033537">
    <property type="entry name" value="Stra8"/>
</dbReference>
<evidence type="ECO:0000313" key="3">
    <source>
        <dbReference type="RefSeq" id="XP_028381017.2"/>
    </source>
</evidence>
<evidence type="ECO:0000259" key="1">
    <source>
        <dbReference type="Pfam" id="PF23175"/>
    </source>
</evidence>
<feature type="domain" description="STRA8 bHLH" evidence="1">
    <location>
        <begin position="3"/>
        <end position="80"/>
    </location>
</feature>
<sequence length="299" mass="33951">MMPRCLAQVRQLETRVARRRLSQARHRATLKRLFSNLRRIVYHQSDITASKWQVLNRAKNHIREQEKVLDHLLKVKEAFNLEDGNANSLEEVKEIYASMFCRNHSFRPGRWCPFCSRYLNFYKQTMDLLTGSGMISSQEVTLPVVSAAISHLWQNLSEEKKAVFLEALAQKHSSLLGLEGAAQEPACAEGSMKDSGVDSQGASCSLMSTPEEFLFEDAFDVACFLDKCEDPSTSSSGSLFASCHPENPEEKFQLYTQLVDFFNGLCCVNTQPQQEPDPPPLDHELLMLQCMETFDDEDL</sequence>
<dbReference type="GeneID" id="114507347"/>
<dbReference type="GO" id="GO:0071300">
    <property type="term" value="P:cellular response to retinoic acid"/>
    <property type="evidence" value="ECO:0007669"/>
    <property type="project" value="InterPro"/>
</dbReference>
<dbReference type="PANTHER" id="PTHR35254">
    <property type="entry name" value="STIMULATED BY RETINOIC ACID GENE 8 PROTEIN HOMOLOG"/>
    <property type="match status" value="1"/>
</dbReference>
<dbReference type="InParanoid" id="A0A6J2MLJ6"/>
<dbReference type="GO" id="GO:0007283">
    <property type="term" value="P:spermatogenesis"/>
    <property type="evidence" value="ECO:0007669"/>
    <property type="project" value="TreeGrafter"/>
</dbReference>
<dbReference type="CTD" id="346673"/>
<dbReference type="Proteomes" id="UP000504628">
    <property type="component" value="Chromosome 10"/>
</dbReference>
<dbReference type="KEGG" id="pdic:114507347"/>
<accession>A0A6J2MLJ6</accession>
<organism evidence="2 3">
    <name type="scientific">Phyllostomus discolor</name>
    <name type="common">pale spear-nosed bat</name>
    <dbReference type="NCBI Taxonomy" id="89673"/>
    <lineage>
        <taxon>Eukaryota</taxon>
        <taxon>Metazoa</taxon>
        <taxon>Chordata</taxon>
        <taxon>Craniata</taxon>
        <taxon>Vertebrata</taxon>
        <taxon>Euteleostomi</taxon>
        <taxon>Mammalia</taxon>
        <taxon>Eutheria</taxon>
        <taxon>Laurasiatheria</taxon>
        <taxon>Chiroptera</taxon>
        <taxon>Yangochiroptera</taxon>
        <taxon>Phyllostomidae</taxon>
        <taxon>Phyllostominae</taxon>
        <taxon>Phyllostomus</taxon>
    </lineage>
</organism>
<evidence type="ECO:0000313" key="2">
    <source>
        <dbReference type="Proteomes" id="UP000504628"/>
    </source>
</evidence>
<name>A0A6J2MLJ6_9CHIR</name>